<dbReference type="Proteomes" id="UP000828048">
    <property type="component" value="Chromosome 9"/>
</dbReference>
<accession>A0ACB7ZMK7</accession>
<protein>
    <submittedName>
        <fullName evidence="1">Uncharacterized protein</fullName>
    </submittedName>
</protein>
<evidence type="ECO:0000313" key="1">
    <source>
        <dbReference type="EMBL" id="KAH7866724.1"/>
    </source>
</evidence>
<dbReference type="EMBL" id="CM037159">
    <property type="protein sequence ID" value="KAH7866724.1"/>
    <property type="molecule type" value="Genomic_DNA"/>
</dbReference>
<keyword evidence="2" id="KW-1185">Reference proteome</keyword>
<reference evidence="1 2" key="1">
    <citation type="journal article" date="2021" name="Hortic Res">
        <title>High-quality reference genome and annotation aids understanding of berry development for evergreen blueberry (Vaccinium darrowii).</title>
        <authorList>
            <person name="Yu J."/>
            <person name="Hulse-Kemp A.M."/>
            <person name="Babiker E."/>
            <person name="Staton M."/>
        </authorList>
    </citation>
    <scope>NUCLEOTIDE SEQUENCE [LARGE SCALE GENOMIC DNA]</scope>
    <source>
        <strain evidence="2">cv. NJ 8807/NJ 8810</strain>
        <tissue evidence="1">Young leaf</tissue>
    </source>
</reference>
<evidence type="ECO:0000313" key="2">
    <source>
        <dbReference type="Proteomes" id="UP000828048"/>
    </source>
</evidence>
<gene>
    <name evidence="1" type="ORF">Vadar_024078</name>
</gene>
<name>A0ACB7ZMK7_9ERIC</name>
<organism evidence="1 2">
    <name type="scientific">Vaccinium darrowii</name>
    <dbReference type="NCBI Taxonomy" id="229202"/>
    <lineage>
        <taxon>Eukaryota</taxon>
        <taxon>Viridiplantae</taxon>
        <taxon>Streptophyta</taxon>
        <taxon>Embryophyta</taxon>
        <taxon>Tracheophyta</taxon>
        <taxon>Spermatophyta</taxon>
        <taxon>Magnoliopsida</taxon>
        <taxon>eudicotyledons</taxon>
        <taxon>Gunneridae</taxon>
        <taxon>Pentapetalae</taxon>
        <taxon>asterids</taxon>
        <taxon>Ericales</taxon>
        <taxon>Ericaceae</taxon>
        <taxon>Vaccinioideae</taxon>
        <taxon>Vaccinieae</taxon>
        <taxon>Vaccinium</taxon>
    </lineage>
</organism>
<comment type="caution">
    <text evidence="1">The sequence shown here is derived from an EMBL/GenBank/DDBJ whole genome shotgun (WGS) entry which is preliminary data.</text>
</comment>
<proteinExistence type="predicted"/>
<sequence length="105" mass="11846">MQFNQTPISISDGWNYFSFQEKQEFLGLTLARSSSEATSLQLAYGDDGIVGVLDSGFQTELMCESFSTHLAPAISFLLRQFFQKLKAVAVVRRWIISYGRRVLSP</sequence>